<organism evidence="11 12">
    <name type="scientific">Lucilia cuprina</name>
    <name type="common">Green bottle fly</name>
    <name type="synonym">Australian sheep blowfly</name>
    <dbReference type="NCBI Taxonomy" id="7375"/>
    <lineage>
        <taxon>Eukaryota</taxon>
        <taxon>Metazoa</taxon>
        <taxon>Ecdysozoa</taxon>
        <taxon>Arthropoda</taxon>
        <taxon>Hexapoda</taxon>
        <taxon>Insecta</taxon>
        <taxon>Pterygota</taxon>
        <taxon>Neoptera</taxon>
        <taxon>Endopterygota</taxon>
        <taxon>Diptera</taxon>
        <taxon>Brachycera</taxon>
        <taxon>Muscomorpha</taxon>
        <taxon>Oestroidea</taxon>
        <taxon>Calliphoridae</taxon>
        <taxon>Luciliinae</taxon>
        <taxon>Lucilia</taxon>
    </lineage>
</organism>
<evidence type="ECO:0000313" key="11">
    <source>
        <dbReference type="EMBL" id="KNC22248.1"/>
    </source>
</evidence>
<evidence type="ECO:0000256" key="8">
    <source>
        <dbReference type="ARBA" id="ARBA00022989"/>
    </source>
</evidence>
<keyword evidence="9 10" id="KW-0472">Membrane</keyword>
<keyword evidence="4 10" id="KW-0328">Glycosyltransferase</keyword>
<comment type="similarity">
    <text evidence="3 10">Belongs to the ALG6/ALG8 glucosyltransferase family.</text>
</comment>
<dbReference type="EMBL" id="JRES01001523">
    <property type="protein sequence ID" value="KNC22248.1"/>
    <property type="molecule type" value="Genomic_DNA"/>
</dbReference>
<evidence type="ECO:0000256" key="6">
    <source>
        <dbReference type="ARBA" id="ARBA00022692"/>
    </source>
</evidence>
<dbReference type="STRING" id="7375.A0A0L0BQI6"/>
<dbReference type="PANTHER" id="PTHR12413:SF1">
    <property type="entry name" value="DOLICHYL PYROPHOSPHATE MAN9GLCNAC2 ALPHA-1,3-GLUCOSYLTRANSFERASE"/>
    <property type="match status" value="1"/>
</dbReference>
<comment type="caution">
    <text evidence="11">The sequence shown here is derived from an EMBL/GenBank/DDBJ whole genome shotgun (WGS) entry which is preliminary data.</text>
</comment>
<dbReference type="EC" id="2.4.1.-" evidence="10"/>
<dbReference type="Pfam" id="PF03155">
    <property type="entry name" value="Alg6_Alg8"/>
    <property type="match status" value="1"/>
</dbReference>
<dbReference type="InterPro" id="IPR004856">
    <property type="entry name" value="Glyco_trans_ALG6/ALG8"/>
</dbReference>
<keyword evidence="7 10" id="KW-0256">Endoplasmic reticulum</keyword>
<evidence type="ECO:0000256" key="1">
    <source>
        <dbReference type="ARBA" id="ARBA00004477"/>
    </source>
</evidence>
<proteinExistence type="inferred from homology"/>
<name>A0A0L0BQI6_LUCCU</name>
<evidence type="ECO:0000313" key="12">
    <source>
        <dbReference type="Proteomes" id="UP000037069"/>
    </source>
</evidence>
<dbReference type="GO" id="GO:0042281">
    <property type="term" value="F:dolichyl pyrophosphate Man9GlcNAc2 alpha-1,3-glucosyltransferase activity"/>
    <property type="evidence" value="ECO:0007669"/>
    <property type="project" value="TreeGrafter"/>
</dbReference>
<feature type="transmembrane region" description="Helical" evidence="10">
    <location>
        <begin position="58"/>
        <end position="75"/>
    </location>
</feature>
<keyword evidence="8 10" id="KW-1133">Transmembrane helix</keyword>
<evidence type="ECO:0000256" key="3">
    <source>
        <dbReference type="ARBA" id="ARBA00008715"/>
    </source>
</evidence>
<evidence type="ECO:0000256" key="10">
    <source>
        <dbReference type="RuleBase" id="RU363110"/>
    </source>
</evidence>
<dbReference type="AlphaFoldDB" id="A0A0L0BQI6"/>
<evidence type="ECO:0000256" key="7">
    <source>
        <dbReference type="ARBA" id="ARBA00022824"/>
    </source>
</evidence>
<sequence>MLGLFIYAAWYLYKECYITASFFFISALFFKQMALYYAPAIFFIILGSCLGPRTQWKLNIILLVKVGVTVLLTNTNP</sequence>
<keyword evidence="5 10" id="KW-0808">Transferase</keyword>
<comment type="subcellular location">
    <subcellularLocation>
        <location evidence="1 10">Endoplasmic reticulum membrane</location>
        <topology evidence="1 10">Multi-pass membrane protein</topology>
    </subcellularLocation>
</comment>
<comment type="pathway">
    <text evidence="2 10">Protein modification; protein glycosylation.</text>
</comment>
<protein>
    <recommendedName>
        <fullName evidence="10">Alpha-1,3-glucosyltransferase</fullName>
        <ecNumber evidence="10">2.4.1.-</ecNumber>
    </recommendedName>
</protein>
<keyword evidence="6 10" id="KW-0812">Transmembrane</keyword>
<evidence type="ECO:0000256" key="9">
    <source>
        <dbReference type="ARBA" id="ARBA00023136"/>
    </source>
</evidence>
<evidence type="ECO:0000256" key="4">
    <source>
        <dbReference type="ARBA" id="ARBA00022676"/>
    </source>
</evidence>
<dbReference type="UniPathway" id="UPA00378"/>
<accession>A0A0L0BQI6</accession>
<reference evidence="11 12" key="1">
    <citation type="journal article" date="2015" name="Nat. Commun.">
        <title>Lucilia cuprina genome unlocks parasitic fly biology to underpin future interventions.</title>
        <authorList>
            <person name="Anstead C.A."/>
            <person name="Korhonen P.K."/>
            <person name="Young N.D."/>
            <person name="Hall R.S."/>
            <person name="Jex A.R."/>
            <person name="Murali S.C."/>
            <person name="Hughes D.S."/>
            <person name="Lee S.F."/>
            <person name="Perry T."/>
            <person name="Stroehlein A.J."/>
            <person name="Ansell B.R."/>
            <person name="Breugelmans B."/>
            <person name="Hofmann A."/>
            <person name="Qu J."/>
            <person name="Dugan S."/>
            <person name="Lee S.L."/>
            <person name="Chao H."/>
            <person name="Dinh H."/>
            <person name="Han Y."/>
            <person name="Doddapaneni H.V."/>
            <person name="Worley K.C."/>
            <person name="Muzny D.M."/>
            <person name="Ioannidis P."/>
            <person name="Waterhouse R.M."/>
            <person name="Zdobnov E.M."/>
            <person name="James P.J."/>
            <person name="Bagnall N.H."/>
            <person name="Kotze A.C."/>
            <person name="Gibbs R.A."/>
            <person name="Richards S."/>
            <person name="Batterham P."/>
            <person name="Gasser R.B."/>
        </authorList>
    </citation>
    <scope>NUCLEOTIDE SEQUENCE [LARGE SCALE GENOMIC DNA]</scope>
    <source>
        <strain evidence="11 12">LS</strain>
        <tissue evidence="11">Full body</tissue>
    </source>
</reference>
<evidence type="ECO:0000256" key="2">
    <source>
        <dbReference type="ARBA" id="ARBA00004922"/>
    </source>
</evidence>
<keyword evidence="12" id="KW-1185">Reference proteome</keyword>
<evidence type="ECO:0000256" key="5">
    <source>
        <dbReference type="ARBA" id="ARBA00022679"/>
    </source>
</evidence>
<dbReference type="PANTHER" id="PTHR12413">
    <property type="entry name" value="DOLICHYL GLYCOSYLTRANSFERASE"/>
    <property type="match status" value="1"/>
</dbReference>
<dbReference type="GO" id="GO:0005789">
    <property type="term" value="C:endoplasmic reticulum membrane"/>
    <property type="evidence" value="ECO:0007669"/>
    <property type="project" value="UniProtKB-SubCell"/>
</dbReference>
<feature type="transmembrane region" description="Helical" evidence="10">
    <location>
        <begin position="20"/>
        <end position="46"/>
    </location>
</feature>
<gene>
    <name evidence="11" type="ORF">FF38_11049</name>
</gene>
<comment type="caution">
    <text evidence="10">Lacks conserved residue(s) required for the propagation of feature annotation.</text>
</comment>
<dbReference type="Proteomes" id="UP000037069">
    <property type="component" value="Unassembled WGS sequence"/>
</dbReference>